<organism evidence="1 2">
    <name type="scientific">Spiromyces aspiralis</name>
    <dbReference type="NCBI Taxonomy" id="68401"/>
    <lineage>
        <taxon>Eukaryota</taxon>
        <taxon>Fungi</taxon>
        <taxon>Fungi incertae sedis</taxon>
        <taxon>Zoopagomycota</taxon>
        <taxon>Kickxellomycotina</taxon>
        <taxon>Kickxellomycetes</taxon>
        <taxon>Kickxellales</taxon>
        <taxon>Kickxellaceae</taxon>
        <taxon>Spiromyces</taxon>
    </lineage>
</organism>
<dbReference type="Proteomes" id="UP001145114">
    <property type="component" value="Unassembled WGS sequence"/>
</dbReference>
<keyword evidence="2" id="KW-1185">Reference proteome</keyword>
<evidence type="ECO:0000313" key="2">
    <source>
        <dbReference type="Proteomes" id="UP001145114"/>
    </source>
</evidence>
<comment type="caution">
    <text evidence="1">The sequence shown here is derived from an EMBL/GenBank/DDBJ whole genome shotgun (WGS) entry which is preliminary data.</text>
</comment>
<reference evidence="1" key="1">
    <citation type="submission" date="2022-06" db="EMBL/GenBank/DDBJ databases">
        <title>Phylogenomic reconstructions and comparative analyses of Kickxellomycotina fungi.</title>
        <authorList>
            <person name="Reynolds N.K."/>
            <person name="Stajich J.E."/>
            <person name="Barry K."/>
            <person name="Grigoriev I.V."/>
            <person name="Crous P."/>
            <person name="Smith M.E."/>
        </authorList>
    </citation>
    <scope>NUCLEOTIDE SEQUENCE</scope>
    <source>
        <strain evidence="1">RSA 2271</strain>
    </source>
</reference>
<dbReference type="EMBL" id="JAMZIH010005664">
    <property type="protein sequence ID" value="KAJ1674820.1"/>
    <property type="molecule type" value="Genomic_DNA"/>
</dbReference>
<sequence length="154" mass="17073">MSRSPTLSDLFREHQSHQVRVRKETEHLKKEAQAAIGELSDTISDQFASQLEEMMENQRQIEELATSCAALANEHAKSNQKWTRMVQDLYTTVKELGDVQNWAQVIERDMRDIALTLKIAHTGKDPAPKPQQKNAGRGEGDNGGGGSTLDTASG</sequence>
<name>A0ACC1HFM9_9FUNG</name>
<accession>A0ACC1HFM9</accession>
<gene>
    <name evidence="1" type="ORF">EV182_002499</name>
</gene>
<protein>
    <submittedName>
        <fullName evidence="1">Uncharacterized protein</fullName>
    </submittedName>
</protein>
<evidence type="ECO:0000313" key="1">
    <source>
        <dbReference type="EMBL" id="KAJ1674820.1"/>
    </source>
</evidence>
<proteinExistence type="predicted"/>